<evidence type="ECO:0000313" key="2">
    <source>
        <dbReference type="Proteomes" id="UP000509414"/>
    </source>
</evidence>
<reference evidence="1 2" key="1">
    <citation type="submission" date="2020-02" db="EMBL/GenBank/DDBJ databases">
        <title>Complete genome sequence of the novel Campylobacter species Candidatus Campylobacter infans.</title>
        <authorList>
            <person name="Duim B."/>
            <person name="Zomer A."/>
            <person name="van der Graaf L."/>
            <person name="Wagenaar J."/>
        </authorList>
    </citation>
    <scope>NUCLEOTIDE SEQUENCE [LARGE SCALE GENOMIC DNA]</scope>
    <source>
        <strain evidence="1 2">19S00001</strain>
    </source>
</reference>
<keyword evidence="2" id="KW-1185">Reference proteome</keyword>
<sequence>MGAGVWLRVWRAWLRVWRGLKFGRVFVCSRVAESVAGGLFLNNAWRAGLIMAWQVWFFARGLKVKF</sequence>
<dbReference type="RefSeq" id="WP_179974653.1">
    <property type="nucleotide sequence ID" value="NZ_CP049075.1"/>
</dbReference>
<dbReference type="AlphaFoldDB" id="A0A7H9CH58"/>
<dbReference type="EMBL" id="CP049075">
    <property type="protein sequence ID" value="QLI05426.1"/>
    <property type="molecule type" value="Genomic_DNA"/>
</dbReference>
<accession>A0A7H9CH58</accession>
<protein>
    <submittedName>
        <fullName evidence="1">Uncharacterized protein</fullName>
    </submittedName>
</protein>
<dbReference type="Proteomes" id="UP000509414">
    <property type="component" value="Chromosome"/>
</dbReference>
<organism evidence="1 2">
    <name type="scientific">Candidatus Campylobacter infans</name>
    <dbReference type="NCBI Taxonomy" id="2561898"/>
    <lineage>
        <taxon>Bacteria</taxon>
        <taxon>Pseudomonadati</taxon>
        <taxon>Campylobacterota</taxon>
        <taxon>Epsilonproteobacteria</taxon>
        <taxon>Campylobacterales</taxon>
        <taxon>Campylobacteraceae</taxon>
        <taxon>Campylobacter</taxon>
    </lineage>
</organism>
<gene>
    <name evidence="1" type="ORF">CINF_0919</name>
</gene>
<evidence type="ECO:0000313" key="1">
    <source>
        <dbReference type="EMBL" id="QLI05426.1"/>
    </source>
</evidence>
<dbReference type="KEGG" id="cinf:CINF_0919"/>
<proteinExistence type="predicted"/>
<name>A0A7H9CH58_9BACT</name>